<dbReference type="Proteomes" id="UP000050514">
    <property type="component" value="Unassembled WGS sequence"/>
</dbReference>
<dbReference type="RefSeq" id="WP_061915921.1">
    <property type="nucleotide sequence ID" value="NZ_DF967971.1"/>
</dbReference>
<dbReference type="AlphaFoldDB" id="A0A0P6X6E3"/>
<feature type="chain" id="PRO_5006132863" description="DUF2207 domain-containing protein" evidence="3">
    <location>
        <begin position="27"/>
        <end position="565"/>
    </location>
</feature>
<keyword evidence="5" id="KW-1185">Reference proteome</keyword>
<dbReference type="OrthoDB" id="145901at2"/>
<keyword evidence="2" id="KW-0472">Membrane</keyword>
<protein>
    <recommendedName>
        <fullName evidence="6">DUF2207 domain-containing protein</fullName>
    </recommendedName>
</protein>
<keyword evidence="3" id="KW-0732">Signal</keyword>
<evidence type="ECO:0008006" key="6">
    <source>
        <dbReference type="Google" id="ProtNLM"/>
    </source>
</evidence>
<feature type="transmembrane region" description="Helical" evidence="2">
    <location>
        <begin position="251"/>
        <end position="276"/>
    </location>
</feature>
<evidence type="ECO:0000313" key="5">
    <source>
        <dbReference type="Proteomes" id="UP000050514"/>
    </source>
</evidence>
<evidence type="ECO:0000256" key="3">
    <source>
        <dbReference type="SAM" id="SignalP"/>
    </source>
</evidence>
<organism evidence="4 5">
    <name type="scientific">Bellilinea caldifistulae</name>
    <dbReference type="NCBI Taxonomy" id="360411"/>
    <lineage>
        <taxon>Bacteria</taxon>
        <taxon>Bacillati</taxon>
        <taxon>Chloroflexota</taxon>
        <taxon>Anaerolineae</taxon>
        <taxon>Anaerolineales</taxon>
        <taxon>Anaerolineaceae</taxon>
        <taxon>Bellilinea</taxon>
    </lineage>
</organism>
<evidence type="ECO:0000256" key="1">
    <source>
        <dbReference type="SAM" id="MobiDB-lite"/>
    </source>
</evidence>
<accession>A0A0P6X6E3</accession>
<evidence type="ECO:0000313" key="4">
    <source>
        <dbReference type="EMBL" id="KPL74942.1"/>
    </source>
</evidence>
<keyword evidence="2" id="KW-0812">Transmembrane</keyword>
<dbReference type="EMBL" id="LGHJ01000016">
    <property type="protein sequence ID" value="KPL74942.1"/>
    <property type="molecule type" value="Genomic_DNA"/>
</dbReference>
<feature type="signal peptide" evidence="3">
    <location>
        <begin position="1"/>
        <end position="26"/>
    </location>
</feature>
<dbReference type="STRING" id="360411.AC812_10520"/>
<comment type="caution">
    <text evidence="4">The sequence shown here is derived from an EMBL/GenBank/DDBJ whole genome shotgun (WGS) entry which is preliminary data.</text>
</comment>
<reference evidence="4 5" key="1">
    <citation type="submission" date="2015-07" db="EMBL/GenBank/DDBJ databases">
        <title>Draft genome of Bellilinea caldifistulae DSM 17877.</title>
        <authorList>
            <person name="Hemp J."/>
            <person name="Ward L.M."/>
            <person name="Pace L.A."/>
            <person name="Fischer W.W."/>
        </authorList>
    </citation>
    <scope>NUCLEOTIDE SEQUENCE [LARGE SCALE GENOMIC DNA]</scope>
    <source>
        <strain evidence="4 5">GOMI-1</strain>
    </source>
</reference>
<sequence length="565" mass="61842">MRTLRLFFLWLIIALMLGMSIQPVHAQNLSFEVPKQEVVVFVNSDGSVSLDYTITFKNLPGRDAIDIVDIGLPNSNYDLKSISAEIDGKPATLIRPSEYVNPGVEIHLGSNAIQPGQTGTLHVYVGKVERALGKSTLQEAEEYASLVITPNNFDRNFTRGTTEYYFTIVLPTGLKPEEPRYHTPSGNWPGSNEPVESGFDNQGRVYYTWYAEKANVYTPYKFGASFPIRLVPAQVVVATETPNLRTVDFEAIIGTLCTAGFVGFFFIIPILSAVAANRRKLQYLPPKIAVEGHGIKRGLTAVEAAVLMEQPLDKVLTMILFSVLKKGAAIVESREPLVLKISDPLPENLQPYEMTFLEAFKQTNKKLKEAKLQDTVIGLIKSVSEKMKGFSRKETIDYYKTIMEKAWQQVAAAETPEVKSDVYEQVMDWTMVDRRWDDRTREVFQSGPVRVPTWWWRYDPVIRSAPSTSGGGMAKTTIPTPTGGGSVTLPKLPGSDFAASMVKGVQSFSSGVLGNVNTFTERITNKTNPPPKPSSYSGRSGGGGGGCACACACAGCACACAGGGR</sequence>
<keyword evidence="2" id="KW-1133">Transmembrane helix</keyword>
<name>A0A0P6X6E3_9CHLR</name>
<gene>
    <name evidence="4" type="ORF">AC812_10520</name>
</gene>
<feature type="region of interest" description="Disordered" evidence="1">
    <location>
        <begin position="467"/>
        <end position="487"/>
    </location>
</feature>
<proteinExistence type="predicted"/>
<evidence type="ECO:0000256" key="2">
    <source>
        <dbReference type="SAM" id="Phobius"/>
    </source>
</evidence>
<dbReference type="PATRIC" id="fig|360411.5.peg.2719"/>